<evidence type="ECO:0000256" key="6">
    <source>
        <dbReference type="ARBA" id="ARBA00022989"/>
    </source>
</evidence>
<dbReference type="PANTHER" id="PTHR12428:SF65">
    <property type="entry name" value="CYTOCHROME C OXIDASE ASSEMBLY PROTEIN COX18, MITOCHONDRIAL"/>
    <property type="match status" value="1"/>
</dbReference>
<keyword evidence="8" id="KW-0143">Chaperone</keyword>
<comment type="subcellular location">
    <subcellularLocation>
        <location evidence="1">Cell membrane</location>
        <topology evidence="1">Multi-pass membrane protein</topology>
    </subcellularLocation>
    <subcellularLocation>
        <location evidence="9">Membrane</location>
        <topology evidence="9">Multi-pass membrane protein</topology>
    </subcellularLocation>
</comment>
<evidence type="ECO:0000256" key="1">
    <source>
        <dbReference type="ARBA" id="ARBA00004651"/>
    </source>
</evidence>
<dbReference type="NCBIfam" id="TIGR03592">
    <property type="entry name" value="yidC_oxa1_cterm"/>
    <property type="match status" value="1"/>
</dbReference>
<evidence type="ECO:0000256" key="2">
    <source>
        <dbReference type="ARBA" id="ARBA00022448"/>
    </source>
</evidence>
<feature type="compositionally biased region" description="Basic and acidic residues" evidence="10">
    <location>
        <begin position="400"/>
        <end position="415"/>
    </location>
</feature>
<feature type="region of interest" description="Disordered" evidence="10">
    <location>
        <begin position="307"/>
        <end position="357"/>
    </location>
</feature>
<evidence type="ECO:0000259" key="12">
    <source>
        <dbReference type="Pfam" id="PF02096"/>
    </source>
</evidence>
<evidence type="ECO:0000256" key="4">
    <source>
        <dbReference type="ARBA" id="ARBA00022692"/>
    </source>
</evidence>
<evidence type="ECO:0000256" key="7">
    <source>
        <dbReference type="ARBA" id="ARBA00023136"/>
    </source>
</evidence>
<keyword evidence="4 9" id="KW-0812">Transmembrane</keyword>
<comment type="similarity">
    <text evidence="9">Belongs to the OXA1/ALB3/YidC family.</text>
</comment>
<gene>
    <name evidence="13" type="ORF">WMO64_11860</name>
</gene>
<sequence length="482" mass="53893">MQGIQLLLTPFVWVLMLFYELFDNYGIALILFAVLVKVILFPLSIKAKRSMIQMNMLNGQMQKLQKMYGNNRDKYNLEVQKLYEKEKVNPMGGCLWSLLPLVILLPLYAIIRQPLTYLMNLTPDVIAEVARVVDWNNAAVSAGWIKEAADFVNTGYNQLYLASLITPDNIGAVQAVAEGTRVINFNFLGLNLAQMPQWQFWTWSSVDWAHIGLFFMPIVSAASGLVFSFITMKTNAINRQADNAAANSTNRTMLIISPLMSLWIGFAMPAGLSVYWISQNVLSMLQEFLAGKLLKKDYEKAAEAAARREAEEKEEEKRRREEERAERARRIEEAKNNKGKKKAPKAPKDPDEAKIPAAVREASRVGIRAYARGRAYDPYRFSPDGPTPYQELNGTVVENAQDKKLEHKSDAREEAALEQAADQLIVDELKAEQAPAAPAQAPAEEPAEAPAQEDGTTQAPGFETPHYDAPNYDASGEDGKQS</sequence>
<keyword evidence="7 11" id="KW-0472">Membrane</keyword>
<accession>A0ABV1EA19</accession>
<protein>
    <submittedName>
        <fullName evidence="13">YidC/Oxa1 family membrane protein insertase</fullName>
    </submittedName>
</protein>
<feature type="compositionally biased region" description="Low complexity" evidence="10">
    <location>
        <begin position="432"/>
        <end position="453"/>
    </location>
</feature>
<feature type="region of interest" description="Disordered" evidence="10">
    <location>
        <begin position="376"/>
        <end position="482"/>
    </location>
</feature>
<evidence type="ECO:0000313" key="13">
    <source>
        <dbReference type="EMBL" id="MEQ2444158.1"/>
    </source>
</evidence>
<dbReference type="InterPro" id="IPR047196">
    <property type="entry name" value="YidC_ALB_C"/>
</dbReference>
<evidence type="ECO:0000313" key="14">
    <source>
        <dbReference type="Proteomes" id="UP001464378"/>
    </source>
</evidence>
<dbReference type="CDD" id="cd20070">
    <property type="entry name" value="5TM_YidC_Alb3"/>
    <property type="match status" value="1"/>
</dbReference>
<evidence type="ECO:0000256" key="5">
    <source>
        <dbReference type="ARBA" id="ARBA00022927"/>
    </source>
</evidence>
<keyword evidence="6 11" id="KW-1133">Transmembrane helix</keyword>
<feature type="compositionally biased region" description="Basic and acidic residues" evidence="10">
    <location>
        <begin position="307"/>
        <end position="336"/>
    </location>
</feature>
<feature type="domain" description="Membrane insertase YidC/Oxa/ALB C-terminal" evidence="12">
    <location>
        <begin position="25"/>
        <end position="289"/>
    </location>
</feature>
<organism evidence="13 14">
    <name type="scientific">Pseudoflavonifractor intestinihominis</name>
    <dbReference type="NCBI Taxonomy" id="3133171"/>
    <lineage>
        <taxon>Bacteria</taxon>
        <taxon>Bacillati</taxon>
        <taxon>Bacillota</taxon>
        <taxon>Clostridia</taxon>
        <taxon>Eubacteriales</taxon>
        <taxon>Oscillospiraceae</taxon>
        <taxon>Pseudoflavonifractor</taxon>
    </lineage>
</organism>
<comment type="caution">
    <text evidence="13">The sequence shown here is derived from an EMBL/GenBank/DDBJ whole genome shotgun (WGS) entry which is preliminary data.</text>
</comment>
<dbReference type="EMBL" id="JBBMFK010000020">
    <property type="protein sequence ID" value="MEQ2444158.1"/>
    <property type="molecule type" value="Genomic_DNA"/>
</dbReference>
<feature type="transmembrane region" description="Helical" evidence="11">
    <location>
        <begin position="208"/>
        <end position="232"/>
    </location>
</feature>
<dbReference type="InterPro" id="IPR001708">
    <property type="entry name" value="YidC/ALB3/OXA1/COX18"/>
</dbReference>
<feature type="transmembrane region" description="Helical" evidence="11">
    <location>
        <begin position="91"/>
        <end position="111"/>
    </location>
</feature>
<evidence type="ECO:0000256" key="8">
    <source>
        <dbReference type="ARBA" id="ARBA00023186"/>
    </source>
</evidence>
<name>A0ABV1EA19_9FIRM</name>
<keyword evidence="14" id="KW-1185">Reference proteome</keyword>
<dbReference type="Pfam" id="PF02096">
    <property type="entry name" value="60KD_IMP"/>
    <property type="match status" value="1"/>
</dbReference>
<evidence type="ECO:0000256" key="3">
    <source>
        <dbReference type="ARBA" id="ARBA00022475"/>
    </source>
</evidence>
<keyword evidence="2" id="KW-0813">Transport</keyword>
<feature type="transmembrane region" description="Helical" evidence="11">
    <location>
        <begin position="25"/>
        <end position="45"/>
    </location>
</feature>
<dbReference type="InterPro" id="IPR028055">
    <property type="entry name" value="YidC/Oxa/ALB_C"/>
</dbReference>
<evidence type="ECO:0000256" key="11">
    <source>
        <dbReference type="SAM" id="Phobius"/>
    </source>
</evidence>
<feature type="transmembrane region" description="Helical" evidence="11">
    <location>
        <begin position="253"/>
        <end position="277"/>
    </location>
</feature>
<keyword evidence="5" id="KW-0653">Protein transport</keyword>
<dbReference type="RefSeq" id="WP_349232127.1">
    <property type="nucleotide sequence ID" value="NZ_JBBMFK010000020.1"/>
</dbReference>
<evidence type="ECO:0000256" key="10">
    <source>
        <dbReference type="SAM" id="MobiDB-lite"/>
    </source>
</evidence>
<proteinExistence type="inferred from homology"/>
<dbReference type="Proteomes" id="UP001464378">
    <property type="component" value="Unassembled WGS sequence"/>
</dbReference>
<evidence type="ECO:0000256" key="9">
    <source>
        <dbReference type="RuleBase" id="RU003945"/>
    </source>
</evidence>
<keyword evidence="3" id="KW-1003">Cell membrane</keyword>
<reference evidence="13 14" key="1">
    <citation type="submission" date="2024-03" db="EMBL/GenBank/DDBJ databases">
        <title>Human intestinal bacterial collection.</title>
        <authorList>
            <person name="Pauvert C."/>
            <person name="Hitch T.C.A."/>
            <person name="Clavel T."/>
        </authorList>
    </citation>
    <scope>NUCLEOTIDE SEQUENCE [LARGE SCALE GENOMIC DNA]</scope>
    <source>
        <strain evidence="13 14">CLA-AP-H29</strain>
    </source>
</reference>
<dbReference type="PANTHER" id="PTHR12428">
    <property type="entry name" value="OXA1"/>
    <property type="match status" value="1"/>
</dbReference>